<dbReference type="AlphaFoldDB" id="A0A392W4Q3"/>
<reference evidence="1 2" key="1">
    <citation type="journal article" date="2018" name="Front. Plant Sci.">
        <title>Red Clover (Trifolium pratense) and Zigzag Clover (T. medium) - A Picture of Genomic Similarities and Differences.</title>
        <authorList>
            <person name="Dluhosova J."/>
            <person name="Istvanek J."/>
            <person name="Nedelnik J."/>
            <person name="Repkova J."/>
        </authorList>
    </citation>
    <scope>NUCLEOTIDE SEQUENCE [LARGE SCALE GENOMIC DNA]</scope>
    <source>
        <strain evidence="2">cv. 10/8</strain>
        <tissue evidence="1">Leaf</tissue>
    </source>
</reference>
<organism evidence="1 2">
    <name type="scientific">Trifolium medium</name>
    <dbReference type="NCBI Taxonomy" id="97028"/>
    <lineage>
        <taxon>Eukaryota</taxon>
        <taxon>Viridiplantae</taxon>
        <taxon>Streptophyta</taxon>
        <taxon>Embryophyta</taxon>
        <taxon>Tracheophyta</taxon>
        <taxon>Spermatophyta</taxon>
        <taxon>Magnoliopsida</taxon>
        <taxon>eudicotyledons</taxon>
        <taxon>Gunneridae</taxon>
        <taxon>Pentapetalae</taxon>
        <taxon>rosids</taxon>
        <taxon>fabids</taxon>
        <taxon>Fabales</taxon>
        <taxon>Fabaceae</taxon>
        <taxon>Papilionoideae</taxon>
        <taxon>50 kb inversion clade</taxon>
        <taxon>NPAAA clade</taxon>
        <taxon>Hologalegina</taxon>
        <taxon>IRL clade</taxon>
        <taxon>Trifolieae</taxon>
        <taxon>Trifolium</taxon>
    </lineage>
</organism>
<protein>
    <submittedName>
        <fullName evidence="1">Uncharacterized protein</fullName>
    </submittedName>
</protein>
<name>A0A392W4Q3_9FABA</name>
<dbReference type="EMBL" id="LXQA011349095">
    <property type="protein sequence ID" value="MCI94171.1"/>
    <property type="molecule type" value="Genomic_DNA"/>
</dbReference>
<evidence type="ECO:0000313" key="2">
    <source>
        <dbReference type="Proteomes" id="UP000265520"/>
    </source>
</evidence>
<evidence type="ECO:0000313" key="1">
    <source>
        <dbReference type="EMBL" id="MCI94171.1"/>
    </source>
</evidence>
<sequence length="38" mass="4660">MRIEANARRARARCARARELGELVRDKRRSMRIHRRIE</sequence>
<comment type="caution">
    <text evidence="1">The sequence shown here is derived from an EMBL/GenBank/DDBJ whole genome shotgun (WGS) entry which is preliminary data.</text>
</comment>
<dbReference type="Proteomes" id="UP000265520">
    <property type="component" value="Unassembled WGS sequence"/>
</dbReference>
<accession>A0A392W4Q3</accession>
<feature type="non-terminal residue" evidence="1">
    <location>
        <position position="38"/>
    </location>
</feature>
<proteinExistence type="predicted"/>
<keyword evidence="2" id="KW-1185">Reference proteome</keyword>